<protein>
    <submittedName>
        <fullName evidence="1">Uncharacterized protein</fullName>
    </submittedName>
</protein>
<reference evidence="1 2" key="1">
    <citation type="submission" date="2018-11" db="EMBL/GenBank/DDBJ databases">
        <authorList>
            <person name="Huo Y."/>
        </authorList>
    </citation>
    <scope>NUCLEOTIDE SEQUENCE [LARGE SCALE GENOMIC DNA]</scope>
    <source>
        <strain evidence="1 2">CCBAU 33202</strain>
    </source>
</reference>
<dbReference type="Proteomes" id="UP000272004">
    <property type="component" value="Unassembled WGS sequence"/>
</dbReference>
<comment type="caution">
    <text evidence="1">The sequence shown here is derived from an EMBL/GenBank/DDBJ whole genome shotgun (WGS) entry which is preliminary data.</text>
</comment>
<keyword evidence="2" id="KW-1185">Reference proteome</keyword>
<evidence type="ECO:0000313" key="2">
    <source>
        <dbReference type="Proteomes" id="UP000272004"/>
    </source>
</evidence>
<accession>A0ABY0BGU1</accession>
<name>A0ABY0BGU1_9HYPH</name>
<proteinExistence type="predicted"/>
<evidence type="ECO:0000313" key="1">
    <source>
        <dbReference type="EMBL" id="RUM16526.1"/>
    </source>
</evidence>
<organism evidence="1 2">
    <name type="scientific">Rhizobium fabae</name>
    <dbReference type="NCBI Taxonomy" id="573179"/>
    <lineage>
        <taxon>Bacteria</taxon>
        <taxon>Pseudomonadati</taxon>
        <taxon>Pseudomonadota</taxon>
        <taxon>Alphaproteobacteria</taxon>
        <taxon>Hyphomicrobiales</taxon>
        <taxon>Rhizobiaceae</taxon>
        <taxon>Rhizobium/Agrobacterium group</taxon>
        <taxon>Rhizobium</taxon>
    </lineage>
</organism>
<sequence>MQEVMLARVLRGSGLRPTHLRMRSVGGCRAQVRSVGGCCADAHESLILRCPAGASKGEAGARPC</sequence>
<gene>
    <name evidence="1" type="ORF">EFB14_00315</name>
</gene>
<dbReference type="EMBL" id="RJJU01000001">
    <property type="protein sequence ID" value="RUM16526.1"/>
    <property type="molecule type" value="Genomic_DNA"/>
</dbReference>